<keyword evidence="6" id="KW-1185">Reference proteome</keyword>
<sequence length="258" mass="29331">MVDPRLERLERHLTRLKLVSTRERLDTLLDRGAQNEMSFLDFLDLVIKEEIESKDQKRARMRIQMAKFPLDRRMEDYDFSLQPSLDRRLVAELETGRYVANATNVLLLGPPGVGKTHLAIALARKAIEQGYSARFIHAADLVYQLAAASDHGALDEALRVFARPHVLVVDELGYLPMERRSGHLFFHLVRKRYEKGSLMITSNQPVGSWGEMLGDEVVATAILDRLLHHSHIVTIKGESYRLKEMRRAGVVPAKEVAG</sequence>
<dbReference type="Gene3D" id="3.40.50.300">
    <property type="entry name" value="P-loop containing nucleotide triphosphate hydrolases"/>
    <property type="match status" value="1"/>
</dbReference>
<dbReference type="InterPro" id="IPR003593">
    <property type="entry name" value="AAA+_ATPase"/>
</dbReference>
<gene>
    <name evidence="5" type="ORF">METESE_13800</name>
</gene>
<dbReference type="PANTHER" id="PTHR30050">
    <property type="entry name" value="CHROMOSOMAL REPLICATION INITIATOR PROTEIN DNAA"/>
    <property type="match status" value="1"/>
</dbReference>
<dbReference type="InterPro" id="IPR027417">
    <property type="entry name" value="P-loop_NTPase"/>
</dbReference>
<dbReference type="InterPro" id="IPR047661">
    <property type="entry name" value="IstB"/>
</dbReference>
<keyword evidence="3 5" id="KW-0067">ATP-binding</keyword>
<dbReference type="RefSeq" id="WP_316411402.1">
    <property type="nucleotide sequence ID" value="NZ_AP027081.1"/>
</dbReference>
<accession>A0AA48GRU6</accession>
<dbReference type="EMBL" id="AP027081">
    <property type="protein sequence ID" value="BDU76422.1"/>
    <property type="molecule type" value="Genomic_DNA"/>
</dbReference>
<evidence type="ECO:0000313" key="5">
    <source>
        <dbReference type="EMBL" id="BDU76422.1"/>
    </source>
</evidence>
<evidence type="ECO:0000313" key="6">
    <source>
        <dbReference type="Proteomes" id="UP001228113"/>
    </source>
</evidence>
<comment type="similarity">
    <text evidence="1">Belongs to the IS21/IS1162 putative ATP-binding protein family.</text>
</comment>
<dbReference type="InterPro" id="IPR002611">
    <property type="entry name" value="IstB_ATP-bd"/>
</dbReference>
<evidence type="ECO:0000259" key="4">
    <source>
        <dbReference type="SMART" id="SM00382"/>
    </source>
</evidence>
<dbReference type="PIRSF" id="PIRSF003073">
    <property type="entry name" value="DNAC_TnpB_IstB"/>
    <property type="match status" value="1"/>
</dbReference>
<proteinExistence type="inferred from homology"/>
<reference evidence="5" key="1">
    <citation type="journal article" date="2023" name="Int. J. Syst. Evol. Microbiol.">
        <title>Mesoterricola silvestris gen. nov., sp. nov., Mesoterricola sediminis sp. nov., Geothrix oryzae sp. nov., Geothrix edaphica sp. nov., Geothrix rubra sp. nov., and Geothrix limicola sp. nov., six novel members of Acidobacteriota isolated from soils.</title>
        <authorList>
            <person name="Itoh H."/>
            <person name="Sugisawa Y."/>
            <person name="Mise K."/>
            <person name="Xu Z."/>
            <person name="Kuniyasu M."/>
            <person name="Ushijima N."/>
            <person name="Kawano K."/>
            <person name="Kobayashi E."/>
            <person name="Shiratori Y."/>
            <person name="Masuda Y."/>
            <person name="Senoo K."/>
        </authorList>
    </citation>
    <scope>NUCLEOTIDE SEQUENCE</scope>
    <source>
        <strain evidence="5">W786</strain>
    </source>
</reference>
<organism evidence="5 6">
    <name type="scientific">Mesoterricola sediminis</name>
    <dbReference type="NCBI Taxonomy" id="2927980"/>
    <lineage>
        <taxon>Bacteria</taxon>
        <taxon>Pseudomonadati</taxon>
        <taxon>Acidobacteriota</taxon>
        <taxon>Holophagae</taxon>
        <taxon>Holophagales</taxon>
        <taxon>Holophagaceae</taxon>
        <taxon>Mesoterricola</taxon>
    </lineage>
</organism>
<evidence type="ECO:0000256" key="3">
    <source>
        <dbReference type="ARBA" id="ARBA00022840"/>
    </source>
</evidence>
<evidence type="ECO:0000256" key="1">
    <source>
        <dbReference type="ARBA" id="ARBA00008059"/>
    </source>
</evidence>
<dbReference type="NCBIfam" id="NF038214">
    <property type="entry name" value="IS21_help_AAA"/>
    <property type="match status" value="1"/>
</dbReference>
<dbReference type="AlphaFoldDB" id="A0AA48GRU6"/>
<dbReference type="Proteomes" id="UP001228113">
    <property type="component" value="Chromosome"/>
</dbReference>
<feature type="domain" description="AAA+ ATPase" evidence="4">
    <location>
        <begin position="101"/>
        <end position="233"/>
    </location>
</feature>
<dbReference type="GO" id="GO:0005524">
    <property type="term" value="F:ATP binding"/>
    <property type="evidence" value="ECO:0007669"/>
    <property type="project" value="UniProtKB-KW"/>
</dbReference>
<evidence type="ECO:0000256" key="2">
    <source>
        <dbReference type="ARBA" id="ARBA00022741"/>
    </source>
</evidence>
<protein>
    <submittedName>
        <fullName evidence="5">ATP-binding protein</fullName>
    </submittedName>
</protein>
<dbReference type="KEGG" id="msea:METESE_13800"/>
<dbReference type="Pfam" id="PF01695">
    <property type="entry name" value="IstB_IS21"/>
    <property type="match status" value="1"/>
</dbReference>
<dbReference type="SMART" id="SM00382">
    <property type="entry name" value="AAA"/>
    <property type="match status" value="1"/>
</dbReference>
<dbReference type="GO" id="GO:0006260">
    <property type="term" value="P:DNA replication"/>
    <property type="evidence" value="ECO:0007669"/>
    <property type="project" value="TreeGrafter"/>
</dbReference>
<dbReference type="CDD" id="cd00009">
    <property type="entry name" value="AAA"/>
    <property type="match status" value="1"/>
</dbReference>
<dbReference type="SUPFAM" id="SSF52540">
    <property type="entry name" value="P-loop containing nucleoside triphosphate hydrolases"/>
    <property type="match status" value="1"/>
</dbReference>
<dbReference type="PANTHER" id="PTHR30050:SF4">
    <property type="entry name" value="ATP-BINDING PROTEIN RV3427C IN INSERTION SEQUENCE-RELATED"/>
    <property type="match status" value="1"/>
</dbReference>
<keyword evidence="2" id="KW-0547">Nucleotide-binding</keyword>
<dbReference type="InterPro" id="IPR028350">
    <property type="entry name" value="DNAC/IstB-like"/>
</dbReference>
<name>A0AA48GRU6_9BACT</name>